<evidence type="ECO:0000313" key="1">
    <source>
        <dbReference type="EMBL" id="RAJ25669.1"/>
    </source>
</evidence>
<evidence type="ECO:0000313" key="2">
    <source>
        <dbReference type="Proteomes" id="UP000248987"/>
    </source>
</evidence>
<accession>A0A1A7R797</accession>
<sequence length="1679" mass="185187">MIRKDIISWLIQILGPLKMQPQPEDSNFGKFQDLLMFVLTQSSLEFRKNALEFPGMQTQMLPEDKSDELDRLAEKIIAEQANRNISDPVYWLRQRDVPIRIGIEESIENFIEPTFSFGPFINEHSSPVWFDFFEFPKQLLLEISQGGIADFLVIALPNGEELPPAGIQETLNFPDCTIWISLKTVVPTSSKKYIGMRAKNCELLPSGRIAIQASGLGSIQADNFQLIFEPFDQSTNNPLNIAQPKALFPNKIALSFSGTKCSVESFDGSSINLNGDTIAFDRNENSTPIFLETDNLIQFSLKVNKDTWNILDTDTLRFQLSEKTAISDAGWYLPIVSTDNNAGNGMLGTSIFTGYLGFRGADGLLLDWPNLANGKLSITSFLLLARPGRMNLKYTFTATVKLNQNFQMWKAISEGESFSSVNIRPLPQGTGICISDNQNMEALIQPVNITAKADRPLNSNQKRFEISDHLGVIEFLKIEDTTSLIIIGNKIKGDGGNLKKRNLLQSLCLHNALLTTGDPKGVFIKGVLSNNETINEGFFSLVFRVYRVINTLPDPYISNQDGIFDDAEVVRFNELWRSGADTLPDQFKFSIASLVKWNDDTQSLHFNTIQSFVNNKISNDELVRILSHTDSPCGPLVDESYNNEEIRQLVNRDAENVLGADGFLKLLPGNRCLVDVSERTNRWGVSFSDFIGANHEDQRRLSESLGYQGEFPFRLKNMDLVSSGRMSRLFTLPHIQWEPVMQIDNPLVHEDTPIPSVINFLDNGAPTRIASAQKNEVALVPRNVYNFIIDGFNNVEKPRGMAAHFSLPFGICAFAYFNPNIFDGLPSAKARANQPDFSTKKTGDLSGAMQLHLEAIPPKGVEVNDKDNHLTYFIGSAIQNPTDTITKINILGKDISGQFNKEFSRGGNEKVPLERIDFSGYGASIFSNWLNESANYGAVSQVRFDVLIGRTAHEVIQIKSMLFPWGAPVVRSVVIQRKNTGIVNRYDSGWVAQGPGEFDYRAHVHPEEANPYNFHPGMVKGIYNVKEIKNIPETMDIIMPGIRFTGVYFNGDIKIQNIIKGALPNVKDNEFSLVHSVGQFGYVMLADPALLNENTTLKNLFPSEQFKKLLNDPKIGGNLGGPINAIIDIGATGQRMQVTRVDVSASNEAPPTFVVAVRGTVEFPKEGSWTVVKCLASKDVIPLNAAEAVPVIRNGLLKIDANNVRKVQYSNSHQCIGDPVEIDKYAGNPPNGSLPSIQYSFLQTTGTQKLLFRRPSFSEINPAKIFHDTPDLADAFRLLKCKTVFPNLLGTLSLPDFVTSLDITDNGSGLKFPQEFFGGEGSLDKFIPPQLTKGLASQEFELLNEAGLQIIISYSANDAAKSPSVFKVDLNSDAVEQALDNERKKYQTINKDVAIKINLGSIKPLLTLRGTFRSEAGKDPVFENPKAELGDELQAVKDILQILALLAGKAQSDNLKVVMGNSPDVYSYKMSIDQNIPVIQFPSVEEITLTTPPPLIIEASLSLGIFFNLSLSPDPKNLIKPGAGAVFGFEGMIQIQLITIGIAAAYGVGITKVKAYVDFADPKPTFEFTFGFGATVVVDLPVVGLVSVTRSFSLAGNIDSGNFRAIAGQMLRGVVSLAGGLLVVAIQIEGSAGVDRKDKVNDDPKTTAIFAMKFSLDVSLAFVISYDFTKTYTEEIALN</sequence>
<dbReference type="RefSeq" id="WP_066430876.1">
    <property type="nucleotide sequence ID" value="NZ_LZRN01000005.1"/>
</dbReference>
<name>A0A1A7R797_9FLAO</name>
<comment type="caution">
    <text evidence="1">The sequence shown here is derived from an EMBL/GenBank/DDBJ whole genome shotgun (WGS) entry which is preliminary data.</text>
</comment>
<dbReference type="OrthoDB" id="8444443at2"/>
<protein>
    <submittedName>
        <fullName evidence="1">Uncharacterized protein</fullName>
    </submittedName>
</protein>
<dbReference type="EMBL" id="QLLQ01000003">
    <property type="protein sequence ID" value="RAJ25669.1"/>
    <property type="molecule type" value="Genomic_DNA"/>
</dbReference>
<proteinExistence type="predicted"/>
<keyword evidence="2" id="KW-1185">Reference proteome</keyword>
<reference evidence="1 2" key="1">
    <citation type="submission" date="2018-06" db="EMBL/GenBank/DDBJ databases">
        <title>Genomic Encyclopedia of Archaeal and Bacterial Type Strains, Phase II (KMG-II): from individual species to whole genera.</title>
        <authorList>
            <person name="Goeker M."/>
        </authorList>
    </citation>
    <scope>NUCLEOTIDE SEQUENCE [LARGE SCALE GENOMIC DNA]</scope>
    <source>
        <strain evidence="1 2">DSM 12408</strain>
    </source>
</reference>
<organism evidence="1 2">
    <name type="scientific">Gelidibacter algens</name>
    <dbReference type="NCBI Taxonomy" id="49280"/>
    <lineage>
        <taxon>Bacteria</taxon>
        <taxon>Pseudomonadati</taxon>
        <taxon>Bacteroidota</taxon>
        <taxon>Flavobacteriia</taxon>
        <taxon>Flavobacteriales</taxon>
        <taxon>Flavobacteriaceae</taxon>
        <taxon>Gelidibacter</taxon>
    </lineage>
</organism>
<gene>
    <name evidence="1" type="ORF">LX77_01084</name>
</gene>
<dbReference type="Proteomes" id="UP000248987">
    <property type="component" value="Unassembled WGS sequence"/>
</dbReference>